<gene>
    <name evidence="2" type="ORF">ASUL_06563</name>
</gene>
<dbReference type="InterPro" id="IPR038723">
    <property type="entry name" value="ArnR1-like_HTH"/>
</dbReference>
<evidence type="ECO:0000259" key="1">
    <source>
        <dbReference type="Pfam" id="PF14947"/>
    </source>
</evidence>
<protein>
    <recommendedName>
        <fullName evidence="1">ArnR1-like winged helix-turn-helix domain-containing protein</fullName>
    </recommendedName>
</protein>
<dbReference type="InterPro" id="IPR036390">
    <property type="entry name" value="WH_DNA-bd_sf"/>
</dbReference>
<name>W7KIN5_9CREN</name>
<dbReference type="Gene3D" id="1.10.10.10">
    <property type="entry name" value="Winged helix-like DNA-binding domain superfamily/Winged helix DNA-binding domain"/>
    <property type="match status" value="1"/>
</dbReference>
<proteinExistence type="predicted"/>
<organism evidence="2 3">
    <name type="scientific">Candidatus Aramenus sulfurataquae</name>
    <dbReference type="NCBI Taxonomy" id="1326980"/>
    <lineage>
        <taxon>Archaea</taxon>
        <taxon>Thermoproteota</taxon>
        <taxon>Thermoprotei</taxon>
        <taxon>Sulfolobales</taxon>
        <taxon>Sulfolobaceae</taxon>
        <taxon>Candidatus Aramenus</taxon>
    </lineage>
</organism>
<feature type="domain" description="ArnR1-like winged helix-turn-helix" evidence="1">
    <location>
        <begin position="4"/>
        <end position="78"/>
    </location>
</feature>
<reference evidence="2 3" key="1">
    <citation type="journal article" date="2014" name="Genome Announc.">
        <title>Draft Genome Sequence of the Sulfolobales Archaeon AZ1, Obtained through Metagenomic Analysis of a Mexican Hot Spring.</title>
        <authorList>
            <person name="Servin-Garciduenas L.E."/>
            <person name="Martinez-Romero E."/>
        </authorList>
    </citation>
    <scope>NUCLEOTIDE SEQUENCE [LARGE SCALE GENOMIC DNA]</scope>
    <source>
        <strain evidence="2">AZ1-illumnia</strain>
    </source>
</reference>
<evidence type="ECO:0000313" key="3">
    <source>
        <dbReference type="Proteomes" id="UP000054284"/>
    </source>
</evidence>
<dbReference type="EMBL" id="ASRH01000005">
    <property type="protein sequence ID" value="EWG07160.1"/>
    <property type="molecule type" value="Genomic_DNA"/>
</dbReference>
<dbReference type="Proteomes" id="UP000054284">
    <property type="component" value="Unassembled WGS sequence"/>
</dbReference>
<accession>W7KIN5</accession>
<dbReference type="Pfam" id="PF14947">
    <property type="entry name" value="HTH_45"/>
    <property type="match status" value="1"/>
</dbReference>
<comment type="caution">
    <text evidence="2">The sequence shown here is derived from an EMBL/GenBank/DDBJ whole genome shotgun (WGS) entry which is preliminary data.</text>
</comment>
<dbReference type="InterPro" id="IPR036388">
    <property type="entry name" value="WH-like_DNA-bd_sf"/>
</dbReference>
<keyword evidence="3" id="KW-1185">Reference proteome</keyword>
<dbReference type="AlphaFoldDB" id="W7KIN5"/>
<dbReference type="SUPFAM" id="SSF46785">
    <property type="entry name" value="Winged helix' DNA-binding domain"/>
    <property type="match status" value="1"/>
</dbReference>
<evidence type="ECO:0000313" key="2">
    <source>
        <dbReference type="EMBL" id="EWG07160.1"/>
    </source>
</evidence>
<sequence>MKYRRDQLDITVDVLEVIGDGIGSKSGIMKNANLSSVLAEKYTSILAEKGLITYKDGRYEITEKGKQVLERLRRIRRLQLEIDELINSVSKELF</sequence>